<evidence type="ECO:0008006" key="9">
    <source>
        <dbReference type="Google" id="ProtNLM"/>
    </source>
</evidence>
<dbReference type="RefSeq" id="WP_248938551.1">
    <property type="nucleotide sequence ID" value="NZ_JAKIKS010000004.1"/>
</dbReference>
<gene>
    <name evidence="7" type="ORF">L2764_01900</name>
</gene>
<evidence type="ECO:0000256" key="5">
    <source>
        <dbReference type="ARBA" id="ARBA00022967"/>
    </source>
</evidence>
<sequence length="105" mass="11878">MVEIAKALIIIMDEPTDALTHTETLSLFNVITQLKQQNCAIVYISHRLPEIFQICDQVTILRDGQTITQQAITALTKNSMIELMVDRPLDQQYPKINAPQGNARQ</sequence>
<keyword evidence="6" id="KW-0472">Membrane</keyword>
<protein>
    <recommendedName>
        <fullName evidence="9">Sugar ABC transporter ATP-binding protein</fullName>
    </recommendedName>
</protein>
<accession>A0ABT0L6R6</accession>
<evidence type="ECO:0000256" key="6">
    <source>
        <dbReference type="ARBA" id="ARBA00023136"/>
    </source>
</evidence>
<keyword evidence="1" id="KW-0813">Transport</keyword>
<keyword evidence="4" id="KW-0067">ATP-binding</keyword>
<proteinExistence type="predicted"/>
<dbReference type="InterPro" id="IPR027417">
    <property type="entry name" value="P-loop_NTPase"/>
</dbReference>
<dbReference type="PANTHER" id="PTHR43790">
    <property type="entry name" value="CARBOHYDRATE TRANSPORT ATP-BINDING PROTEIN MG119-RELATED"/>
    <property type="match status" value="1"/>
</dbReference>
<reference evidence="7 8" key="1">
    <citation type="submission" date="2022-01" db="EMBL/GenBank/DDBJ databases">
        <title>Whole genome-based taxonomy of the Shewanellaceae.</title>
        <authorList>
            <person name="Martin-Rodriguez A.J."/>
        </authorList>
    </citation>
    <scope>NUCLEOTIDE SEQUENCE [LARGE SCALE GENOMIC DNA]</scope>
    <source>
        <strain evidence="7 8">DSM 17177</strain>
    </source>
</reference>
<keyword evidence="3" id="KW-0547">Nucleotide-binding</keyword>
<evidence type="ECO:0000256" key="2">
    <source>
        <dbReference type="ARBA" id="ARBA00022475"/>
    </source>
</evidence>
<keyword evidence="5" id="KW-1278">Translocase</keyword>
<evidence type="ECO:0000256" key="4">
    <source>
        <dbReference type="ARBA" id="ARBA00022840"/>
    </source>
</evidence>
<evidence type="ECO:0000256" key="1">
    <source>
        <dbReference type="ARBA" id="ARBA00022448"/>
    </source>
</evidence>
<keyword evidence="8" id="KW-1185">Reference proteome</keyword>
<evidence type="ECO:0000313" key="8">
    <source>
        <dbReference type="Proteomes" id="UP001203423"/>
    </source>
</evidence>
<comment type="caution">
    <text evidence="7">The sequence shown here is derived from an EMBL/GenBank/DDBJ whole genome shotgun (WGS) entry which is preliminary data.</text>
</comment>
<organism evidence="7 8">
    <name type="scientific">Shewanella surugensis</name>
    <dbReference type="NCBI Taxonomy" id="212020"/>
    <lineage>
        <taxon>Bacteria</taxon>
        <taxon>Pseudomonadati</taxon>
        <taxon>Pseudomonadota</taxon>
        <taxon>Gammaproteobacteria</taxon>
        <taxon>Alteromonadales</taxon>
        <taxon>Shewanellaceae</taxon>
        <taxon>Shewanella</taxon>
    </lineage>
</organism>
<dbReference type="PANTHER" id="PTHR43790:SF3">
    <property type="entry name" value="D-ALLOSE IMPORT ATP-BINDING PROTEIN ALSA-RELATED"/>
    <property type="match status" value="1"/>
</dbReference>
<dbReference type="Gene3D" id="3.40.50.300">
    <property type="entry name" value="P-loop containing nucleotide triphosphate hydrolases"/>
    <property type="match status" value="1"/>
</dbReference>
<dbReference type="Proteomes" id="UP001203423">
    <property type="component" value="Unassembled WGS sequence"/>
</dbReference>
<keyword evidence="2" id="KW-1003">Cell membrane</keyword>
<dbReference type="SUPFAM" id="SSF52540">
    <property type="entry name" value="P-loop containing nucleoside triphosphate hydrolases"/>
    <property type="match status" value="1"/>
</dbReference>
<dbReference type="EMBL" id="JAKIKS010000004">
    <property type="protein sequence ID" value="MCL1123264.1"/>
    <property type="molecule type" value="Genomic_DNA"/>
</dbReference>
<name>A0ABT0L6R6_9GAMM</name>
<evidence type="ECO:0000256" key="3">
    <source>
        <dbReference type="ARBA" id="ARBA00022741"/>
    </source>
</evidence>
<evidence type="ECO:0000313" key="7">
    <source>
        <dbReference type="EMBL" id="MCL1123264.1"/>
    </source>
</evidence>
<dbReference type="InterPro" id="IPR050107">
    <property type="entry name" value="ABC_carbohydrate_import_ATPase"/>
</dbReference>